<dbReference type="FunFam" id="3.40.50.720:FF:000090">
    <property type="entry name" value="NADP-dependent mannitol dehydrogenase"/>
    <property type="match status" value="1"/>
</dbReference>
<dbReference type="EMBL" id="MU004231">
    <property type="protein sequence ID" value="KAF2673508.1"/>
    <property type="molecule type" value="Genomic_DNA"/>
</dbReference>
<organism evidence="7 8">
    <name type="scientific">Microthyrium microscopicum</name>
    <dbReference type="NCBI Taxonomy" id="703497"/>
    <lineage>
        <taxon>Eukaryota</taxon>
        <taxon>Fungi</taxon>
        <taxon>Dikarya</taxon>
        <taxon>Ascomycota</taxon>
        <taxon>Pezizomycotina</taxon>
        <taxon>Dothideomycetes</taxon>
        <taxon>Dothideomycetes incertae sedis</taxon>
        <taxon>Microthyriales</taxon>
        <taxon>Microthyriaceae</taxon>
        <taxon>Microthyrium</taxon>
    </lineage>
</organism>
<dbReference type="PANTHER" id="PTHR43008:SF14">
    <property type="entry name" value="DEHYDROGENASE ARBD, PUTATIVE-RELATED"/>
    <property type="match status" value="1"/>
</dbReference>
<evidence type="ECO:0000256" key="3">
    <source>
        <dbReference type="ARBA" id="ARBA00023002"/>
    </source>
</evidence>
<dbReference type="OrthoDB" id="5307821at2759"/>
<dbReference type="InterPro" id="IPR020904">
    <property type="entry name" value="Sc_DH/Rdtase_CS"/>
</dbReference>
<keyword evidence="8" id="KW-1185">Reference proteome</keyword>
<evidence type="ECO:0000313" key="8">
    <source>
        <dbReference type="Proteomes" id="UP000799302"/>
    </source>
</evidence>
<dbReference type="GO" id="GO:0050085">
    <property type="term" value="F:mannitol 2-dehydrogenase (NADP+) activity"/>
    <property type="evidence" value="ECO:0007669"/>
    <property type="project" value="UniProtKB-EC"/>
</dbReference>
<dbReference type="Pfam" id="PF13561">
    <property type="entry name" value="adh_short_C2"/>
    <property type="match status" value="1"/>
</dbReference>
<dbReference type="AlphaFoldDB" id="A0A6A6UR19"/>
<dbReference type="GO" id="GO:0050664">
    <property type="term" value="F:oxidoreductase activity, acting on NAD(P)H, oxygen as acceptor"/>
    <property type="evidence" value="ECO:0007669"/>
    <property type="project" value="TreeGrafter"/>
</dbReference>
<keyword evidence="2" id="KW-0521">NADP</keyword>
<protein>
    <recommendedName>
        <fullName evidence="5">NADP-dependent mannitol dehydrogenase</fullName>
        <ecNumber evidence="4">1.1.1.138</ecNumber>
    </recommendedName>
</protein>
<reference evidence="7" key="1">
    <citation type="journal article" date="2020" name="Stud. Mycol.">
        <title>101 Dothideomycetes genomes: a test case for predicting lifestyles and emergence of pathogens.</title>
        <authorList>
            <person name="Haridas S."/>
            <person name="Albert R."/>
            <person name="Binder M."/>
            <person name="Bloem J."/>
            <person name="Labutti K."/>
            <person name="Salamov A."/>
            <person name="Andreopoulos B."/>
            <person name="Baker S."/>
            <person name="Barry K."/>
            <person name="Bills G."/>
            <person name="Bluhm B."/>
            <person name="Cannon C."/>
            <person name="Castanera R."/>
            <person name="Culley D."/>
            <person name="Daum C."/>
            <person name="Ezra D."/>
            <person name="Gonzalez J."/>
            <person name="Henrissat B."/>
            <person name="Kuo A."/>
            <person name="Liang C."/>
            <person name="Lipzen A."/>
            <person name="Lutzoni F."/>
            <person name="Magnuson J."/>
            <person name="Mondo S."/>
            <person name="Nolan M."/>
            <person name="Ohm R."/>
            <person name="Pangilinan J."/>
            <person name="Park H.-J."/>
            <person name="Ramirez L."/>
            <person name="Alfaro M."/>
            <person name="Sun H."/>
            <person name="Tritt A."/>
            <person name="Yoshinaga Y."/>
            <person name="Zwiers L.-H."/>
            <person name="Turgeon B."/>
            <person name="Goodwin S."/>
            <person name="Spatafora J."/>
            <person name="Crous P."/>
            <person name="Grigoriev I."/>
        </authorList>
    </citation>
    <scope>NUCLEOTIDE SEQUENCE</scope>
    <source>
        <strain evidence="7">CBS 115976</strain>
    </source>
</reference>
<keyword evidence="3" id="KW-0560">Oxidoreductase</keyword>
<comment type="similarity">
    <text evidence="1">Belongs to the short-chain dehydrogenases/reductases (SDR) family.</text>
</comment>
<gene>
    <name evidence="7" type="ORF">BT63DRAFT_383544</name>
</gene>
<feature type="region of interest" description="Disordered" evidence="6">
    <location>
        <begin position="32"/>
        <end position="79"/>
    </location>
</feature>
<evidence type="ECO:0000256" key="4">
    <source>
        <dbReference type="ARBA" id="ARBA00066645"/>
    </source>
</evidence>
<dbReference type="PROSITE" id="PS00061">
    <property type="entry name" value="ADH_SHORT"/>
    <property type="match status" value="1"/>
</dbReference>
<feature type="compositionally biased region" description="Low complexity" evidence="6">
    <location>
        <begin position="56"/>
        <end position="71"/>
    </location>
</feature>
<dbReference type="Proteomes" id="UP000799302">
    <property type="component" value="Unassembled WGS sequence"/>
</dbReference>
<dbReference type="InterPro" id="IPR002347">
    <property type="entry name" value="SDR_fam"/>
</dbReference>
<accession>A0A6A6UR19</accession>
<evidence type="ECO:0000256" key="2">
    <source>
        <dbReference type="ARBA" id="ARBA00022857"/>
    </source>
</evidence>
<evidence type="ECO:0000313" key="7">
    <source>
        <dbReference type="EMBL" id="KAF2673508.1"/>
    </source>
</evidence>
<dbReference type="EC" id="1.1.1.138" evidence="4"/>
<dbReference type="PRINTS" id="PR00081">
    <property type="entry name" value="GDHRDH"/>
</dbReference>
<evidence type="ECO:0000256" key="1">
    <source>
        <dbReference type="ARBA" id="ARBA00006484"/>
    </source>
</evidence>
<dbReference type="InterPro" id="IPR036291">
    <property type="entry name" value="NAD(P)-bd_dom_sf"/>
</dbReference>
<dbReference type="Gene3D" id="3.40.50.720">
    <property type="entry name" value="NAD(P)-binding Rossmann-like Domain"/>
    <property type="match status" value="1"/>
</dbReference>
<dbReference type="GO" id="GO:0019594">
    <property type="term" value="P:mannitol metabolic process"/>
    <property type="evidence" value="ECO:0007669"/>
    <property type="project" value="UniProtKB-ARBA"/>
</dbReference>
<name>A0A6A6UR19_9PEZI</name>
<dbReference type="PANTHER" id="PTHR43008">
    <property type="entry name" value="BENZIL REDUCTASE"/>
    <property type="match status" value="1"/>
</dbReference>
<evidence type="ECO:0000256" key="6">
    <source>
        <dbReference type="SAM" id="MobiDB-lite"/>
    </source>
</evidence>
<evidence type="ECO:0000256" key="5">
    <source>
        <dbReference type="ARBA" id="ARBA00069279"/>
    </source>
</evidence>
<feature type="compositionally biased region" description="Polar residues" evidence="6">
    <location>
        <begin position="32"/>
        <end position="45"/>
    </location>
</feature>
<dbReference type="PRINTS" id="PR00080">
    <property type="entry name" value="SDRFAMILY"/>
</dbReference>
<sequence>MLRQIHRIGPYRALYRTQHQAHRGFRSFTTTTQLAKQTPNSGSHGQTDDSIKIKYPSSQPSSTPTSDTTQTHSKPTLPSFSMADKTAIITGGARGLGLVMAQALMTSGANIAIVDLNESEAHKARTHLLETYHSQNPSSPPPTITAHHTDVSSESSVTSTLAAILSAHDTVDTLVTSAGFTENFAAHEYPIERIRALWAVNVDGTYLWASAVAKHLMEREAKGSMVFVGSMSGAIVNVPQPQAPYNASKAAVRHLAASLAVEWAGRGIRVNCLSPGYMATALTKKILEDKPALREKWTSLIPMGRMGNPEDLMGAVVYLASDASAYVTGAELRVDGGYTVT</sequence>
<proteinExistence type="inferred from homology"/>
<dbReference type="SUPFAM" id="SSF51735">
    <property type="entry name" value="NAD(P)-binding Rossmann-fold domains"/>
    <property type="match status" value="1"/>
</dbReference>